<evidence type="ECO:0000313" key="2">
    <source>
        <dbReference type="Proteomes" id="UP001208649"/>
    </source>
</evidence>
<evidence type="ECO:0008006" key="3">
    <source>
        <dbReference type="Google" id="ProtNLM"/>
    </source>
</evidence>
<dbReference type="InterPro" id="IPR011050">
    <property type="entry name" value="Pectin_lyase_fold/virulence"/>
</dbReference>
<dbReference type="SMART" id="SM00710">
    <property type="entry name" value="PbH1"/>
    <property type="match status" value="6"/>
</dbReference>
<dbReference type="InterPro" id="IPR006626">
    <property type="entry name" value="PbH1"/>
</dbReference>
<sequence>MIQNIYTPKLYEKKFLKTASLNRLFLMLFLFIGSTLSAADIYLTNGNQGNGSGSSFANGKDATTYLNALLTTPAAAGTHIYITGGVNYNIPVNYSGILLNNDDILIKGGYNPSTPYNYDPTTYITTFSGYTGVNGTAYAMFTSNTSTAKNVTVQGLKLVNGYANNVVFGAITFTLVGKFTFKDITITNQTTSQSLFYLQRFDNSSGNSSLTLDNCYFADNSSTTSGGAVINDYNHSGSGQIPVTINNSRFVRNTSSAGQTGGAIDVSSNSKYVVTYSTFCENNSLGYGGAINMNNASATIQITGDTFTNNYTRVSSSYGGAIMFTRHSTATITDTGFYGNYLAAGIQSNGGAIGHGSSNSGSVTISNSVFYNNRANADGLSFGGAISTNLNNGGNNGAVYSISNSKFISNKAGSSYRGGAIVYSNGSSTQLILNNNIFYDNTANGSTTINGADITAYNGLSGSGKITGSGNTVQNASGSYLSYPNDNSALPFSAWTGTIYNNNTTGNNGGITGAPSGGCPSRICNVGTMTPIFN</sequence>
<organism evidence="1 2">
    <name type="scientific">Chryseobacterium edaphi</name>
    <dbReference type="NCBI Taxonomy" id="2976532"/>
    <lineage>
        <taxon>Bacteria</taxon>
        <taxon>Pseudomonadati</taxon>
        <taxon>Bacteroidota</taxon>
        <taxon>Flavobacteriia</taxon>
        <taxon>Flavobacteriales</taxon>
        <taxon>Weeksellaceae</taxon>
        <taxon>Chryseobacterium group</taxon>
        <taxon>Chryseobacterium</taxon>
    </lineage>
</organism>
<dbReference type="Proteomes" id="UP001208649">
    <property type="component" value="Unassembled WGS sequence"/>
</dbReference>
<accession>A0ABT2W394</accession>
<proteinExistence type="predicted"/>
<keyword evidence="2" id="KW-1185">Reference proteome</keyword>
<evidence type="ECO:0000313" key="1">
    <source>
        <dbReference type="EMBL" id="MCU7615814.1"/>
    </source>
</evidence>
<protein>
    <recommendedName>
        <fullName evidence="3">Right-handed parallel beta-helix repeat-containing protein</fullName>
    </recommendedName>
</protein>
<comment type="caution">
    <text evidence="1">The sequence shown here is derived from an EMBL/GenBank/DDBJ whole genome shotgun (WGS) entry which is preliminary data.</text>
</comment>
<dbReference type="SUPFAM" id="SSF51126">
    <property type="entry name" value="Pectin lyase-like"/>
    <property type="match status" value="1"/>
</dbReference>
<dbReference type="RefSeq" id="WP_263001097.1">
    <property type="nucleotide sequence ID" value="NZ_JAOTEM010000001.1"/>
</dbReference>
<gene>
    <name evidence="1" type="ORF">NZ698_01270</name>
</gene>
<dbReference type="EMBL" id="JAOTEM010000001">
    <property type="protein sequence ID" value="MCU7615814.1"/>
    <property type="molecule type" value="Genomic_DNA"/>
</dbReference>
<reference evidence="2" key="1">
    <citation type="submission" date="2023-07" db="EMBL/GenBank/DDBJ databases">
        <title>Chryseobacterium sp. strain PBS4-4 Genome sequencing and assembly.</title>
        <authorList>
            <person name="Jung Y."/>
        </authorList>
    </citation>
    <scope>NUCLEOTIDE SEQUENCE [LARGE SCALE GENOMIC DNA]</scope>
    <source>
        <strain evidence="2">PBS4-4</strain>
    </source>
</reference>
<name>A0ABT2W394_9FLAO</name>